<reference evidence="1 2" key="1">
    <citation type="submission" date="2018-07" db="EMBL/GenBank/DDBJ databases">
        <title>Genomic Encyclopedia of Type Strains, Phase III (KMG-III): the genomes of soil and plant-associated and newly described type strains.</title>
        <authorList>
            <person name="Whitman W."/>
        </authorList>
    </citation>
    <scope>NUCLEOTIDE SEQUENCE [LARGE SCALE GENOMIC DNA]</scope>
    <source>
        <strain evidence="1 2">CECT 8488</strain>
    </source>
</reference>
<gene>
    <name evidence="1" type="ORF">DFP90_101614</name>
</gene>
<organism evidence="1 2">
    <name type="scientific">Aestuariispira insulae</name>
    <dbReference type="NCBI Taxonomy" id="1461337"/>
    <lineage>
        <taxon>Bacteria</taxon>
        <taxon>Pseudomonadati</taxon>
        <taxon>Pseudomonadota</taxon>
        <taxon>Alphaproteobacteria</taxon>
        <taxon>Rhodospirillales</taxon>
        <taxon>Kiloniellaceae</taxon>
        <taxon>Aestuariispira</taxon>
    </lineage>
</organism>
<protein>
    <submittedName>
        <fullName evidence="1">Uncharacterized protein</fullName>
    </submittedName>
</protein>
<evidence type="ECO:0000313" key="2">
    <source>
        <dbReference type="Proteomes" id="UP000256845"/>
    </source>
</evidence>
<dbReference type="Proteomes" id="UP000256845">
    <property type="component" value="Unassembled WGS sequence"/>
</dbReference>
<sequence>MQIRKNNLRGLEKMLRCRICGMPSEPISSDPDVQETDWRCTHCHTTYRLSWEVWEKLGDKDVVLIPRGFSF</sequence>
<proteinExistence type="predicted"/>
<keyword evidence="2" id="KW-1185">Reference proteome</keyword>
<accession>A0A3D9HWM3</accession>
<dbReference type="OrthoDB" id="9801008at2"/>
<dbReference type="AlphaFoldDB" id="A0A3D9HWM3"/>
<name>A0A3D9HWM3_9PROT</name>
<comment type="caution">
    <text evidence="1">The sequence shown here is derived from an EMBL/GenBank/DDBJ whole genome shotgun (WGS) entry which is preliminary data.</text>
</comment>
<dbReference type="RefSeq" id="WP_115934920.1">
    <property type="nucleotide sequence ID" value="NZ_QRDW01000001.1"/>
</dbReference>
<evidence type="ECO:0000313" key="1">
    <source>
        <dbReference type="EMBL" id="RED53815.1"/>
    </source>
</evidence>
<dbReference type="EMBL" id="QRDW01000001">
    <property type="protein sequence ID" value="RED53815.1"/>
    <property type="molecule type" value="Genomic_DNA"/>
</dbReference>